<feature type="binding site" evidence="9">
    <location>
        <position position="93"/>
    </location>
    <ligand>
        <name>Mg(2+)</name>
        <dbReference type="ChEBI" id="CHEBI:18420"/>
        <label>2</label>
    </ligand>
</feature>
<feature type="binding site" evidence="9">
    <location>
        <position position="90"/>
    </location>
    <ligand>
        <name>Mg(2+)</name>
        <dbReference type="ChEBI" id="CHEBI:18420"/>
        <label>2</label>
    </ligand>
</feature>
<accession>A0A2G9X0E9</accession>
<dbReference type="AlphaFoldDB" id="A0A2G9X0E9"/>
<evidence type="ECO:0000313" key="11">
    <source>
        <dbReference type="EMBL" id="PIP00442.1"/>
    </source>
</evidence>
<dbReference type="OrthoDB" id="9785695at2"/>
<evidence type="ECO:0000256" key="10">
    <source>
        <dbReference type="RuleBase" id="RU364068"/>
    </source>
</evidence>
<dbReference type="PANTHER" id="PTHR20854:SF4">
    <property type="entry name" value="INOSITOL-1-MONOPHOSPHATASE-RELATED"/>
    <property type="match status" value="1"/>
</dbReference>
<evidence type="ECO:0000256" key="6">
    <source>
        <dbReference type="ARBA" id="ARBA00022723"/>
    </source>
</evidence>
<dbReference type="Pfam" id="PF00459">
    <property type="entry name" value="Inositol_P"/>
    <property type="match status" value="1"/>
</dbReference>
<keyword evidence="6 9" id="KW-0479">Metal-binding</keyword>
<dbReference type="PRINTS" id="PR00377">
    <property type="entry name" value="IMPHPHTASES"/>
</dbReference>
<feature type="binding site" evidence="9">
    <location>
        <position position="74"/>
    </location>
    <ligand>
        <name>Mg(2+)</name>
        <dbReference type="ChEBI" id="CHEBI:18420"/>
        <label>1</label>
        <note>catalytic</note>
    </ligand>
</feature>
<evidence type="ECO:0000256" key="5">
    <source>
        <dbReference type="ARBA" id="ARBA00019784"/>
    </source>
</evidence>
<evidence type="ECO:0000256" key="9">
    <source>
        <dbReference type="PIRSR" id="PIRSR600760-2"/>
    </source>
</evidence>
<organism evidence="11 12">
    <name type="scientific">Pleomorphomonas carboxyditropha</name>
    <dbReference type="NCBI Taxonomy" id="2023338"/>
    <lineage>
        <taxon>Bacteria</taxon>
        <taxon>Pseudomonadati</taxon>
        <taxon>Pseudomonadota</taxon>
        <taxon>Alphaproteobacteria</taxon>
        <taxon>Hyphomicrobiales</taxon>
        <taxon>Pleomorphomonadaceae</taxon>
        <taxon>Pleomorphomonas</taxon>
    </lineage>
</organism>
<comment type="caution">
    <text evidence="11">The sequence shown here is derived from an EMBL/GenBank/DDBJ whole genome shotgun (WGS) entry which is preliminary data.</text>
</comment>
<dbReference type="InterPro" id="IPR033942">
    <property type="entry name" value="IMPase"/>
</dbReference>
<protein>
    <recommendedName>
        <fullName evidence="5 10">Inositol-1-monophosphatase</fullName>
        <ecNumber evidence="4 10">3.1.3.25</ecNumber>
    </recommendedName>
</protein>
<dbReference type="SUPFAM" id="SSF56655">
    <property type="entry name" value="Carbohydrate phosphatase"/>
    <property type="match status" value="1"/>
</dbReference>
<dbReference type="Gene3D" id="3.40.190.80">
    <property type="match status" value="1"/>
</dbReference>
<dbReference type="GO" id="GO:0006020">
    <property type="term" value="P:inositol metabolic process"/>
    <property type="evidence" value="ECO:0007669"/>
    <property type="project" value="TreeGrafter"/>
</dbReference>
<dbReference type="InterPro" id="IPR020583">
    <property type="entry name" value="Inositol_monoP_metal-BS"/>
</dbReference>
<dbReference type="GO" id="GO:0007165">
    <property type="term" value="P:signal transduction"/>
    <property type="evidence" value="ECO:0007669"/>
    <property type="project" value="TreeGrafter"/>
</dbReference>
<dbReference type="Gene3D" id="3.30.540.10">
    <property type="entry name" value="Fructose-1,6-Bisphosphatase, subunit A, domain 1"/>
    <property type="match status" value="1"/>
</dbReference>
<evidence type="ECO:0000256" key="7">
    <source>
        <dbReference type="ARBA" id="ARBA00022801"/>
    </source>
</evidence>
<comment type="similarity">
    <text evidence="3 10">Belongs to the inositol monophosphatase superfamily.</text>
</comment>
<dbReference type="RefSeq" id="WP_100079776.1">
    <property type="nucleotide sequence ID" value="NZ_NQVN01000002.1"/>
</dbReference>
<name>A0A2G9X0E9_9HYPH</name>
<feature type="binding site" evidence="9">
    <location>
        <position position="92"/>
    </location>
    <ligand>
        <name>Mg(2+)</name>
        <dbReference type="ChEBI" id="CHEBI:18420"/>
        <label>1</label>
        <note>catalytic</note>
    </ligand>
</feature>
<dbReference type="GO" id="GO:0046872">
    <property type="term" value="F:metal ion binding"/>
    <property type="evidence" value="ECO:0007669"/>
    <property type="project" value="UniProtKB-KW"/>
</dbReference>
<keyword evidence="8 9" id="KW-0460">Magnesium</keyword>
<reference evidence="11 12" key="1">
    <citation type="submission" date="2017-08" db="EMBL/GenBank/DDBJ databases">
        <title>Pleomorphomonas carboxidotrophicus sp. nov., a new mesophilic hydrogenogenic carboxidotroph.</title>
        <authorList>
            <person name="Esquivel-Elizondo S."/>
            <person name="Krajmalnik-Brown R."/>
            <person name="Maldonado J."/>
        </authorList>
    </citation>
    <scope>NUCLEOTIDE SEQUENCE [LARGE SCALE GENOMIC DNA]</scope>
    <source>
        <strain evidence="11 12">SVCO-16</strain>
    </source>
</reference>
<evidence type="ECO:0000256" key="8">
    <source>
        <dbReference type="ARBA" id="ARBA00022842"/>
    </source>
</evidence>
<comment type="catalytic activity">
    <reaction evidence="1 10">
        <text>a myo-inositol phosphate + H2O = myo-inositol + phosphate</text>
        <dbReference type="Rhea" id="RHEA:24056"/>
        <dbReference type="ChEBI" id="CHEBI:15377"/>
        <dbReference type="ChEBI" id="CHEBI:17268"/>
        <dbReference type="ChEBI" id="CHEBI:43474"/>
        <dbReference type="ChEBI" id="CHEBI:84139"/>
        <dbReference type="EC" id="3.1.3.25"/>
    </reaction>
</comment>
<feature type="binding site" evidence="9">
    <location>
        <position position="217"/>
    </location>
    <ligand>
        <name>Mg(2+)</name>
        <dbReference type="ChEBI" id="CHEBI:18420"/>
        <label>1</label>
        <note>catalytic</note>
    </ligand>
</feature>
<dbReference type="PANTHER" id="PTHR20854">
    <property type="entry name" value="INOSITOL MONOPHOSPHATASE"/>
    <property type="match status" value="1"/>
</dbReference>
<dbReference type="FunFam" id="3.30.540.10:FF:000003">
    <property type="entry name" value="Inositol-1-monophosphatase"/>
    <property type="match status" value="1"/>
</dbReference>
<evidence type="ECO:0000256" key="2">
    <source>
        <dbReference type="ARBA" id="ARBA00001946"/>
    </source>
</evidence>
<keyword evidence="7 10" id="KW-0378">Hydrolase</keyword>
<dbReference type="Proteomes" id="UP000231070">
    <property type="component" value="Unassembled WGS sequence"/>
</dbReference>
<dbReference type="PROSITE" id="PS00629">
    <property type="entry name" value="IMP_1"/>
    <property type="match status" value="1"/>
</dbReference>
<dbReference type="EMBL" id="NQVN01000002">
    <property type="protein sequence ID" value="PIP00442.1"/>
    <property type="molecule type" value="Genomic_DNA"/>
</dbReference>
<dbReference type="GO" id="GO:0008934">
    <property type="term" value="F:inositol monophosphate 1-phosphatase activity"/>
    <property type="evidence" value="ECO:0007669"/>
    <property type="project" value="InterPro"/>
</dbReference>
<dbReference type="CDD" id="cd01639">
    <property type="entry name" value="IMPase"/>
    <property type="match status" value="1"/>
</dbReference>
<evidence type="ECO:0000256" key="3">
    <source>
        <dbReference type="ARBA" id="ARBA00009759"/>
    </source>
</evidence>
<evidence type="ECO:0000313" key="12">
    <source>
        <dbReference type="Proteomes" id="UP000231070"/>
    </source>
</evidence>
<evidence type="ECO:0000256" key="1">
    <source>
        <dbReference type="ARBA" id="ARBA00001033"/>
    </source>
</evidence>
<keyword evidence="12" id="KW-1185">Reference proteome</keyword>
<evidence type="ECO:0000256" key="4">
    <source>
        <dbReference type="ARBA" id="ARBA00013106"/>
    </source>
</evidence>
<proteinExistence type="inferred from homology"/>
<sequence length="271" mass="28179">MTLADDVRLRLDLARALINEAGRLALSHFADRAHLGIDAKLNGQDVVSAADRDVEALIRTGIAAAFPGDGFLGEESGLAEGHSGWRWIVDPIDGTSCFVHGLASWCISIALSDAERQTRFGLILAPVSSELYEAVAGEGARLNGKPIQVDRQTSLETGLVGLGASHRIAAVDVASVLEALLTKGGMFVRSGSGALSIAEVAAGRLAAYYEPHINAWDCLAGLLIVREAGGFTADFPGRGRSLLAGGPVLAAAPQIAGPLNELIAGARRRSP</sequence>
<dbReference type="EC" id="3.1.3.25" evidence="4 10"/>
<gene>
    <name evidence="11" type="ORF">CJ014_06850</name>
</gene>
<comment type="cofactor">
    <cofactor evidence="2 9 10">
        <name>Mg(2+)</name>
        <dbReference type="ChEBI" id="CHEBI:18420"/>
    </cofactor>
</comment>
<dbReference type="InterPro" id="IPR000760">
    <property type="entry name" value="Inositol_monophosphatase-like"/>
</dbReference>